<protein>
    <submittedName>
        <fullName evidence="1">Cof-like hydrolase</fullName>
    </submittedName>
</protein>
<dbReference type="GO" id="GO:0005829">
    <property type="term" value="C:cytosol"/>
    <property type="evidence" value="ECO:0007669"/>
    <property type="project" value="TreeGrafter"/>
</dbReference>
<dbReference type="GO" id="GO:0000287">
    <property type="term" value="F:magnesium ion binding"/>
    <property type="evidence" value="ECO:0007669"/>
    <property type="project" value="TreeGrafter"/>
</dbReference>
<dbReference type="NCBIfam" id="TIGR00099">
    <property type="entry name" value="Cof-subfamily"/>
    <property type="match status" value="1"/>
</dbReference>
<dbReference type="Pfam" id="PF08282">
    <property type="entry name" value="Hydrolase_3"/>
    <property type="match status" value="1"/>
</dbReference>
<dbReference type="PATRIC" id="fig|33036.3.peg.658"/>
<dbReference type="EMBL" id="LRPM01000022">
    <property type="protein sequence ID" value="KWZ78649.1"/>
    <property type="molecule type" value="Genomic_DNA"/>
</dbReference>
<dbReference type="SUPFAM" id="SSF56784">
    <property type="entry name" value="HAD-like"/>
    <property type="match status" value="1"/>
</dbReference>
<comment type="caution">
    <text evidence="1">The sequence shown here is derived from an EMBL/GenBank/DDBJ whole genome shotgun (WGS) entry which is preliminary data.</text>
</comment>
<dbReference type="InterPro" id="IPR023214">
    <property type="entry name" value="HAD_sf"/>
</dbReference>
<evidence type="ECO:0000313" key="1">
    <source>
        <dbReference type="EMBL" id="KWZ78649.1"/>
    </source>
</evidence>
<keyword evidence="1" id="KW-0378">Hydrolase</keyword>
<dbReference type="PROSITE" id="PS01228">
    <property type="entry name" value="COF_1"/>
    <property type="match status" value="1"/>
</dbReference>
<dbReference type="GO" id="GO:0016791">
    <property type="term" value="F:phosphatase activity"/>
    <property type="evidence" value="ECO:0007669"/>
    <property type="project" value="TreeGrafter"/>
</dbReference>
<dbReference type="InterPro" id="IPR006379">
    <property type="entry name" value="HAD-SF_hydro_IIB"/>
</dbReference>
<dbReference type="Gene3D" id="3.40.50.1000">
    <property type="entry name" value="HAD superfamily/HAD-like"/>
    <property type="match status" value="1"/>
</dbReference>
<dbReference type="NCBIfam" id="TIGR01484">
    <property type="entry name" value="HAD-SF-IIB"/>
    <property type="match status" value="1"/>
</dbReference>
<dbReference type="OrthoDB" id="9781413at2"/>
<dbReference type="InterPro" id="IPR000150">
    <property type="entry name" value="Cof"/>
</dbReference>
<organism evidence="1 2">
    <name type="scientific">Anaerococcus tetradius</name>
    <dbReference type="NCBI Taxonomy" id="33036"/>
    <lineage>
        <taxon>Bacteria</taxon>
        <taxon>Bacillati</taxon>
        <taxon>Bacillota</taxon>
        <taxon>Tissierellia</taxon>
        <taxon>Tissierellales</taxon>
        <taxon>Peptoniphilaceae</taxon>
        <taxon>Anaerococcus</taxon>
    </lineage>
</organism>
<sequence length="275" mass="31148">MIKLITIDVDGTLVTPLKKLTKINKDAIKKAKDKGIHIALVSGRPFHSMIHLIKELKLTEEGHFTICQNGSYIFDNVSQKPISGTYQYPRDLMEVDKLLSGYKLELSCMDDVGFYSKRQIPNFYTIIDAKINRMPIQTVSYKDWQEDKKFGRFLILGGASEIKRFIKNMPEKLKTDYYSVQTAPFLIEVMNKNTNKGFATKLMADKLGIGMDEVMAIGNEKNDIPMLEKAGFAVAMENAVDELKTHADFITRSNRKSGVGYAIEKLLANDCKIFV</sequence>
<dbReference type="AlphaFoldDB" id="A0A133KGD9"/>
<dbReference type="RefSeq" id="WP_004836984.1">
    <property type="nucleotide sequence ID" value="NZ_CAMPUE010000018.1"/>
</dbReference>
<accession>A0A133KGD9</accession>
<dbReference type="SFLD" id="SFLDS00003">
    <property type="entry name" value="Haloacid_Dehalogenase"/>
    <property type="match status" value="1"/>
</dbReference>
<reference evidence="2" key="1">
    <citation type="submission" date="2016-01" db="EMBL/GenBank/DDBJ databases">
        <authorList>
            <person name="Mitreva M."/>
            <person name="Pepin K.H."/>
            <person name="Mihindukulasuriya K.A."/>
            <person name="Fulton R."/>
            <person name="Fronick C."/>
            <person name="O'Laughlin M."/>
            <person name="Miner T."/>
            <person name="Herter B."/>
            <person name="Rosa B.A."/>
            <person name="Cordes M."/>
            <person name="Tomlinson C."/>
            <person name="Wollam A."/>
            <person name="Palsikar V.B."/>
            <person name="Mardis E.R."/>
            <person name="Wilson R.K."/>
        </authorList>
    </citation>
    <scope>NUCLEOTIDE SEQUENCE [LARGE SCALE GENOMIC DNA]</scope>
    <source>
        <strain evidence="2">MJR8151</strain>
    </source>
</reference>
<dbReference type="CDD" id="cd07516">
    <property type="entry name" value="HAD_Pase"/>
    <property type="match status" value="1"/>
</dbReference>
<dbReference type="STRING" id="33036.HMPREF3200_00661"/>
<dbReference type="SFLD" id="SFLDG01140">
    <property type="entry name" value="C2.B:_Phosphomannomutase_and_P"/>
    <property type="match status" value="1"/>
</dbReference>
<dbReference type="PANTHER" id="PTHR10000">
    <property type="entry name" value="PHOSPHOSERINE PHOSPHATASE"/>
    <property type="match status" value="1"/>
</dbReference>
<name>A0A133KGD9_9FIRM</name>
<proteinExistence type="predicted"/>
<dbReference type="Gene3D" id="3.30.1240.10">
    <property type="match status" value="1"/>
</dbReference>
<dbReference type="InterPro" id="IPR036412">
    <property type="entry name" value="HAD-like_sf"/>
</dbReference>
<dbReference type="PANTHER" id="PTHR10000:SF8">
    <property type="entry name" value="HAD SUPERFAMILY HYDROLASE-LIKE, TYPE 3"/>
    <property type="match status" value="1"/>
</dbReference>
<evidence type="ECO:0000313" key="2">
    <source>
        <dbReference type="Proteomes" id="UP000070383"/>
    </source>
</evidence>
<dbReference type="Proteomes" id="UP000070383">
    <property type="component" value="Unassembled WGS sequence"/>
</dbReference>
<gene>
    <name evidence="1" type="ORF">HMPREF3200_00661</name>
</gene>
<keyword evidence="2" id="KW-1185">Reference proteome</keyword>